<gene>
    <name evidence="1" type="ORF">IC761_18940</name>
</gene>
<dbReference type="Proteomes" id="UP000594621">
    <property type="component" value="Chromosome"/>
</dbReference>
<reference evidence="1 2" key="1">
    <citation type="submission" date="2020-09" db="EMBL/GenBank/DDBJ databases">
        <title>Complete genomes of bradyrhizobia occurring on native shrubby legumes in Australia.</title>
        <authorList>
            <person name="Lafay B."/>
        </authorList>
    </citation>
    <scope>NUCLEOTIDE SEQUENCE [LARGE SCALE GENOMIC DNA]</scope>
    <source>
        <strain evidence="1 2">BDV5040</strain>
    </source>
</reference>
<accession>A0A7S9CZW0</accession>
<dbReference type="SUPFAM" id="SSF47598">
    <property type="entry name" value="Ribbon-helix-helix"/>
    <property type="match status" value="1"/>
</dbReference>
<dbReference type="GO" id="GO:0006355">
    <property type="term" value="P:regulation of DNA-templated transcription"/>
    <property type="evidence" value="ECO:0007669"/>
    <property type="project" value="InterPro"/>
</dbReference>
<dbReference type="RefSeq" id="WP_195798169.1">
    <property type="nucleotide sequence ID" value="NZ_CP061379.1"/>
</dbReference>
<sequence length="51" mass="5654">MNRSGAAKTTLAIPADVREALERWAQQNLTSMTAEIARAVRERAQREKAAD</sequence>
<dbReference type="EMBL" id="CP061379">
    <property type="protein sequence ID" value="QPF88616.1"/>
    <property type="molecule type" value="Genomic_DNA"/>
</dbReference>
<proteinExistence type="predicted"/>
<organism evidence="1 2">
    <name type="scientific">Bradyrhizobium commune</name>
    <dbReference type="NCBI Taxonomy" id="83627"/>
    <lineage>
        <taxon>Bacteria</taxon>
        <taxon>Pseudomonadati</taxon>
        <taxon>Pseudomonadota</taxon>
        <taxon>Alphaproteobacteria</taxon>
        <taxon>Hyphomicrobiales</taxon>
        <taxon>Nitrobacteraceae</taxon>
        <taxon>Bradyrhizobium</taxon>
    </lineage>
</organism>
<dbReference type="InterPro" id="IPR013321">
    <property type="entry name" value="Arc_rbn_hlx_hlx"/>
</dbReference>
<dbReference type="AlphaFoldDB" id="A0A7S9CZW0"/>
<evidence type="ECO:0000313" key="1">
    <source>
        <dbReference type="EMBL" id="QPF88616.1"/>
    </source>
</evidence>
<dbReference type="InterPro" id="IPR010985">
    <property type="entry name" value="Ribbon_hlx_hlx"/>
</dbReference>
<keyword evidence="2" id="KW-1185">Reference proteome</keyword>
<evidence type="ECO:0000313" key="2">
    <source>
        <dbReference type="Proteomes" id="UP000594621"/>
    </source>
</evidence>
<evidence type="ECO:0008006" key="3">
    <source>
        <dbReference type="Google" id="ProtNLM"/>
    </source>
</evidence>
<dbReference type="Gene3D" id="1.10.1220.10">
    <property type="entry name" value="Met repressor-like"/>
    <property type="match status" value="1"/>
</dbReference>
<dbReference type="KEGG" id="bcou:IC761_18940"/>
<protein>
    <recommendedName>
        <fullName evidence="3">Arc-like DNA binding domain-containing protein</fullName>
    </recommendedName>
</protein>
<name>A0A7S9CZW0_9BRAD</name>